<dbReference type="KEGG" id="ehx:EMIHUDRAFT_108292"/>
<dbReference type="HOGENOM" id="CLU_580679_0_0_1"/>
<feature type="region of interest" description="Disordered" evidence="1">
    <location>
        <begin position="52"/>
        <end position="83"/>
    </location>
</feature>
<organism evidence="2 3">
    <name type="scientific">Emiliania huxleyi (strain CCMP1516)</name>
    <dbReference type="NCBI Taxonomy" id="280463"/>
    <lineage>
        <taxon>Eukaryota</taxon>
        <taxon>Haptista</taxon>
        <taxon>Haptophyta</taxon>
        <taxon>Prymnesiophyceae</taxon>
        <taxon>Isochrysidales</taxon>
        <taxon>Noelaerhabdaceae</taxon>
        <taxon>Emiliania</taxon>
    </lineage>
</organism>
<dbReference type="Proteomes" id="UP000013827">
    <property type="component" value="Unassembled WGS sequence"/>
</dbReference>
<evidence type="ECO:0000313" key="3">
    <source>
        <dbReference type="Proteomes" id="UP000013827"/>
    </source>
</evidence>
<accession>A0A0D3KYP8</accession>
<reference evidence="3" key="1">
    <citation type="journal article" date="2013" name="Nature">
        <title>Pan genome of the phytoplankton Emiliania underpins its global distribution.</title>
        <authorList>
            <person name="Read B.A."/>
            <person name="Kegel J."/>
            <person name="Klute M.J."/>
            <person name="Kuo A."/>
            <person name="Lefebvre S.C."/>
            <person name="Maumus F."/>
            <person name="Mayer C."/>
            <person name="Miller J."/>
            <person name="Monier A."/>
            <person name="Salamov A."/>
            <person name="Young J."/>
            <person name="Aguilar M."/>
            <person name="Claverie J.M."/>
            <person name="Frickenhaus S."/>
            <person name="Gonzalez K."/>
            <person name="Herman E.K."/>
            <person name="Lin Y.C."/>
            <person name="Napier J."/>
            <person name="Ogata H."/>
            <person name="Sarno A.F."/>
            <person name="Shmutz J."/>
            <person name="Schroeder D."/>
            <person name="de Vargas C."/>
            <person name="Verret F."/>
            <person name="von Dassow P."/>
            <person name="Valentin K."/>
            <person name="Van de Peer Y."/>
            <person name="Wheeler G."/>
            <person name="Dacks J.B."/>
            <person name="Delwiche C.F."/>
            <person name="Dyhrman S.T."/>
            <person name="Glockner G."/>
            <person name="John U."/>
            <person name="Richards T."/>
            <person name="Worden A.Z."/>
            <person name="Zhang X."/>
            <person name="Grigoriev I.V."/>
            <person name="Allen A.E."/>
            <person name="Bidle K."/>
            <person name="Borodovsky M."/>
            <person name="Bowler C."/>
            <person name="Brownlee C."/>
            <person name="Cock J.M."/>
            <person name="Elias M."/>
            <person name="Gladyshev V.N."/>
            <person name="Groth M."/>
            <person name="Guda C."/>
            <person name="Hadaegh A."/>
            <person name="Iglesias-Rodriguez M.D."/>
            <person name="Jenkins J."/>
            <person name="Jones B.M."/>
            <person name="Lawson T."/>
            <person name="Leese F."/>
            <person name="Lindquist E."/>
            <person name="Lobanov A."/>
            <person name="Lomsadze A."/>
            <person name="Malik S.B."/>
            <person name="Marsh M.E."/>
            <person name="Mackinder L."/>
            <person name="Mock T."/>
            <person name="Mueller-Roeber B."/>
            <person name="Pagarete A."/>
            <person name="Parker M."/>
            <person name="Probert I."/>
            <person name="Quesneville H."/>
            <person name="Raines C."/>
            <person name="Rensing S.A."/>
            <person name="Riano-Pachon D.M."/>
            <person name="Richier S."/>
            <person name="Rokitta S."/>
            <person name="Shiraiwa Y."/>
            <person name="Soanes D.M."/>
            <person name="van der Giezen M."/>
            <person name="Wahlund T.M."/>
            <person name="Williams B."/>
            <person name="Wilson W."/>
            <person name="Wolfe G."/>
            <person name="Wurch L.L."/>
        </authorList>
    </citation>
    <scope>NUCLEOTIDE SEQUENCE</scope>
</reference>
<dbReference type="GeneID" id="17286153"/>
<name>A0A0D3KYP8_EMIH1</name>
<sequence length="520" mass="55992">MSSAPPPKTPEKAAPAQPRKKRPADAGAGGAERQLMKPKLSFAEAFKVTPRPDQLCGVTDDELQRSADHPPALPLPRLEDPRGLATPSAALELLQQAVQPSPTVDDFSAFIDMQRLASQLEPGAPEGGGAALDVSQLDWLKAQSDPLLLRGAAVPLNKPLPDISASVGLGGHTLRATVVRTSSRGKTSIQLRFEDGPVPAKKKATLPQLLGMVGEIGPKLSSAQRQSLWADHDPFASADAQAAFLSAILEKRFDDGTARQQAAADTQRADGKTHKAGVYVATLNAALATRHGLPRHYVGLFCRKALMLGRNGWVELPIEVLFSQRRDEHLQAAERTLQEISFQVALHRFGADSFDWRIVLKDGDVPAIVEAAGGPYPETWNLTRGGEGSGAACDSSGTLLASAAGFSWLLVLWSCCMDKPELHREDAVFAGVKVGSLWHSVRSMGIFVKGYPDRILALTERGFVWDVHEAGSWNGVPAFEGWSLVKHSGRFVSRRPALATAIIEMGVERGEWCKWVGLGF</sequence>
<keyword evidence="3" id="KW-1185">Reference proteome</keyword>
<dbReference type="EnsemblProtists" id="EOD40883">
    <property type="protein sequence ID" value="EOD40883"/>
    <property type="gene ID" value="EMIHUDRAFT_108292"/>
</dbReference>
<feature type="region of interest" description="Disordered" evidence="1">
    <location>
        <begin position="1"/>
        <end position="37"/>
    </location>
</feature>
<proteinExistence type="predicted"/>
<evidence type="ECO:0000313" key="2">
    <source>
        <dbReference type="EnsemblProtists" id="EOD40883"/>
    </source>
</evidence>
<evidence type="ECO:0000256" key="1">
    <source>
        <dbReference type="SAM" id="MobiDB-lite"/>
    </source>
</evidence>
<dbReference type="RefSeq" id="XP_005793312.1">
    <property type="nucleotide sequence ID" value="XM_005793255.1"/>
</dbReference>
<reference evidence="2" key="2">
    <citation type="submission" date="2024-10" db="UniProtKB">
        <authorList>
            <consortium name="EnsemblProtists"/>
        </authorList>
    </citation>
    <scope>IDENTIFICATION</scope>
</reference>
<dbReference type="AlphaFoldDB" id="A0A0D3KYP8"/>
<protein>
    <submittedName>
        <fullName evidence="2">Uncharacterized protein</fullName>
    </submittedName>
</protein>
<dbReference type="PaxDb" id="2903-EOD40883"/>